<evidence type="ECO:0000256" key="6">
    <source>
        <dbReference type="ARBA" id="ARBA00022670"/>
    </source>
</evidence>
<comment type="cofactor">
    <cofactor evidence="3">
        <name>Zn(2+)</name>
        <dbReference type="ChEBI" id="CHEBI:29105"/>
    </cofactor>
</comment>
<dbReference type="Proteomes" id="UP000697330">
    <property type="component" value="Unassembled WGS sequence"/>
</dbReference>
<evidence type="ECO:0000256" key="4">
    <source>
        <dbReference type="ARBA" id="ARBA00008236"/>
    </source>
</evidence>
<keyword evidence="6" id="KW-0645">Protease</keyword>
<name>A0A921GH29_9ACTN</name>
<evidence type="ECO:0000256" key="5">
    <source>
        <dbReference type="ARBA" id="ARBA00022438"/>
    </source>
</evidence>
<dbReference type="InterPro" id="IPR035097">
    <property type="entry name" value="M29_N-terminal"/>
</dbReference>
<evidence type="ECO:0000256" key="9">
    <source>
        <dbReference type="ARBA" id="ARBA00023049"/>
    </source>
</evidence>
<feature type="domain" description="Cyclic nucleotide-binding" evidence="10">
    <location>
        <begin position="252"/>
        <end position="335"/>
    </location>
</feature>
<dbReference type="GO" id="GO:0046872">
    <property type="term" value="F:metal ion binding"/>
    <property type="evidence" value="ECO:0007669"/>
    <property type="project" value="UniProtKB-KW"/>
</dbReference>
<keyword evidence="8" id="KW-0378">Hydrolase</keyword>
<evidence type="ECO:0000256" key="3">
    <source>
        <dbReference type="ARBA" id="ARBA00001947"/>
    </source>
</evidence>
<comment type="cofactor">
    <cofactor evidence="2">
        <name>Mg(2+)</name>
        <dbReference type="ChEBI" id="CHEBI:18420"/>
    </cofactor>
</comment>
<comment type="caution">
    <text evidence="11">The sequence shown here is derived from an EMBL/GenBank/DDBJ whole genome shotgun (WGS) entry which is preliminary data.</text>
</comment>
<dbReference type="SUPFAM" id="SSF144052">
    <property type="entry name" value="Thermophilic metalloprotease-like"/>
    <property type="match status" value="1"/>
</dbReference>
<keyword evidence="5 11" id="KW-0031">Aminopeptidase</keyword>
<dbReference type="Gene3D" id="3.40.1830.10">
    <property type="entry name" value="Thermophilic metalloprotease (M29)"/>
    <property type="match status" value="1"/>
</dbReference>
<dbReference type="Pfam" id="PF02073">
    <property type="entry name" value="Peptidase_M29"/>
    <property type="match status" value="1"/>
</dbReference>
<dbReference type="InterPro" id="IPR000787">
    <property type="entry name" value="Peptidase_M29"/>
</dbReference>
<dbReference type="PANTHER" id="PTHR34448">
    <property type="entry name" value="AMINOPEPTIDASE"/>
    <property type="match status" value="1"/>
</dbReference>
<dbReference type="GO" id="GO:0004177">
    <property type="term" value="F:aminopeptidase activity"/>
    <property type="evidence" value="ECO:0007669"/>
    <property type="project" value="UniProtKB-KW"/>
</dbReference>
<evidence type="ECO:0000259" key="10">
    <source>
        <dbReference type="PROSITE" id="PS50042"/>
    </source>
</evidence>
<dbReference type="PROSITE" id="PS50042">
    <property type="entry name" value="CNMP_BINDING_3"/>
    <property type="match status" value="1"/>
</dbReference>
<sequence length="421" mass="46558">MTDEECRVATEALSSQLDLYATLLVRKGVSLREGQELVLQAPVERADFARRVVEAAYRAGAGHVTVIWADDVVSRLTYENCPLSFFEHTPSWQVEQLNSLAEDGAAFLFLEGSDPSALKGIDPAKPVAASKARNTECRSFRDGMDFGRNAWCIAGVPVEAWAREVFPDASPSEAVYRLWRLILEVSRADGEDPESAWETHNASFEKTKRYLNSHRFDALRYESSNGTDLTVGLTDGHIWDGGAGRTQSGVTFFPNIPTEEVFTSPDRMRAEGIVYSSMPLVRSGQIVRDFWLRFEGGCVVDYGAEQGREVLRHILETDEGARRLGEVALVSKNTPIRQSDTLFYDTLYDENASCHLALGMGFPECIAGGVSLSKDALLARGVNQSSTHVDFMIGSEDMNIYGVAADETETPVFVNGQWAWE</sequence>
<comment type="cofactor">
    <cofactor evidence="1">
        <name>Co(2+)</name>
        <dbReference type="ChEBI" id="CHEBI:48828"/>
    </cofactor>
</comment>
<dbReference type="GO" id="GO:0008237">
    <property type="term" value="F:metallopeptidase activity"/>
    <property type="evidence" value="ECO:0007669"/>
    <property type="project" value="UniProtKB-KW"/>
</dbReference>
<protein>
    <submittedName>
        <fullName evidence="11">Aminopeptidase</fullName>
    </submittedName>
</protein>
<accession>A0A921GH29</accession>
<evidence type="ECO:0000256" key="8">
    <source>
        <dbReference type="ARBA" id="ARBA00022801"/>
    </source>
</evidence>
<gene>
    <name evidence="11" type="ORF">K8U72_10035</name>
</gene>
<organism evidence="11 12">
    <name type="scientific">Thermophilibacter provencensis</name>
    <dbReference type="NCBI Taxonomy" id="1852386"/>
    <lineage>
        <taxon>Bacteria</taxon>
        <taxon>Bacillati</taxon>
        <taxon>Actinomycetota</taxon>
        <taxon>Coriobacteriia</taxon>
        <taxon>Coriobacteriales</taxon>
        <taxon>Atopobiaceae</taxon>
        <taxon>Thermophilibacter</taxon>
    </lineage>
</organism>
<keyword evidence="9" id="KW-0482">Metalloprotease</keyword>
<dbReference type="AlphaFoldDB" id="A0A921GH29"/>
<proteinExistence type="inferred from homology"/>
<dbReference type="PRINTS" id="PR00919">
    <property type="entry name" value="THERMOPTASE"/>
</dbReference>
<evidence type="ECO:0000256" key="1">
    <source>
        <dbReference type="ARBA" id="ARBA00001941"/>
    </source>
</evidence>
<reference evidence="11" key="2">
    <citation type="submission" date="2021-09" db="EMBL/GenBank/DDBJ databases">
        <authorList>
            <person name="Gilroy R."/>
        </authorList>
    </citation>
    <scope>NUCLEOTIDE SEQUENCE</scope>
    <source>
        <strain evidence="11">CHK124-7917</strain>
    </source>
</reference>
<keyword evidence="7" id="KW-0479">Metal-binding</keyword>
<comment type="similarity">
    <text evidence="4">Belongs to the peptidase M29 family.</text>
</comment>
<dbReference type="EMBL" id="DYWQ01000154">
    <property type="protein sequence ID" value="HJF46100.1"/>
    <property type="molecule type" value="Genomic_DNA"/>
</dbReference>
<evidence type="ECO:0000256" key="2">
    <source>
        <dbReference type="ARBA" id="ARBA00001946"/>
    </source>
</evidence>
<dbReference type="PANTHER" id="PTHR34448:SF3">
    <property type="entry name" value="AMINOPEPTIDASE AMPS"/>
    <property type="match status" value="1"/>
</dbReference>
<dbReference type="InterPro" id="IPR000595">
    <property type="entry name" value="cNMP-bd_dom"/>
</dbReference>
<reference evidence="11" key="1">
    <citation type="journal article" date="2021" name="PeerJ">
        <title>Extensive microbial diversity within the chicken gut microbiome revealed by metagenomics and culture.</title>
        <authorList>
            <person name="Gilroy R."/>
            <person name="Ravi A."/>
            <person name="Getino M."/>
            <person name="Pursley I."/>
            <person name="Horton D.L."/>
            <person name="Alikhan N.F."/>
            <person name="Baker D."/>
            <person name="Gharbi K."/>
            <person name="Hall N."/>
            <person name="Watson M."/>
            <person name="Adriaenssens E.M."/>
            <person name="Foster-Nyarko E."/>
            <person name="Jarju S."/>
            <person name="Secka A."/>
            <person name="Antonio M."/>
            <person name="Oren A."/>
            <person name="Chaudhuri R.R."/>
            <person name="La Ragione R."/>
            <person name="Hildebrand F."/>
            <person name="Pallen M.J."/>
        </authorList>
    </citation>
    <scope>NUCLEOTIDE SEQUENCE</scope>
    <source>
        <strain evidence="11">CHK124-7917</strain>
    </source>
</reference>
<evidence type="ECO:0000313" key="11">
    <source>
        <dbReference type="EMBL" id="HJF46100.1"/>
    </source>
</evidence>
<evidence type="ECO:0000313" key="12">
    <source>
        <dbReference type="Proteomes" id="UP000697330"/>
    </source>
</evidence>
<evidence type="ECO:0000256" key="7">
    <source>
        <dbReference type="ARBA" id="ARBA00022723"/>
    </source>
</evidence>
<dbReference type="InterPro" id="IPR052170">
    <property type="entry name" value="M29_Exopeptidase"/>
</dbReference>
<dbReference type="GO" id="GO:0006508">
    <property type="term" value="P:proteolysis"/>
    <property type="evidence" value="ECO:0007669"/>
    <property type="project" value="UniProtKB-KW"/>
</dbReference>